<keyword evidence="3" id="KW-1185">Reference proteome</keyword>
<comment type="caution">
    <text evidence="2">The sequence shown here is derived from an EMBL/GenBank/DDBJ whole genome shotgun (WGS) entry which is preliminary data.</text>
</comment>
<dbReference type="Proteomes" id="UP001642484">
    <property type="component" value="Unassembled WGS sequence"/>
</dbReference>
<feature type="region of interest" description="Disordered" evidence="1">
    <location>
        <begin position="239"/>
        <end position="354"/>
    </location>
</feature>
<feature type="region of interest" description="Disordered" evidence="1">
    <location>
        <begin position="150"/>
        <end position="170"/>
    </location>
</feature>
<gene>
    <name evidence="2" type="ORF">CCMP2556_LOCUS31032</name>
</gene>
<organism evidence="2 3">
    <name type="scientific">Durusdinium trenchii</name>
    <dbReference type="NCBI Taxonomy" id="1381693"/>
    <lineage>
        <taxon>Eukaryota</taxon>
        <taxon>Sar</taxon>
        <taxon>Alveolata</taxon>
        <taxon>Dinophyceae</taxon>
        <taxon>Suessiales</taxon>
        <taxon>Symbiodiniaceae</taxon>
        <taxon>Durusdinium</taxon>
    </lineage>
</organism>
<evidence type="ECO:0000256" key="1">
    <source>
        <dbReference type="SAM" id="MobiDB-lite"/>
    </source>
</evidence>
<protein>
    <submittedName>
        <fullName evidence="2">Uncharacterized protein</fullName>
    </submittedName>
</protein>
<feature type="compositionally biased region" description="Low complexity" evidence="1">
    <location>
        <begin position="150"/>
        <end position="163"/>
    </location>
</feature>
<feature type="compositionally biased region" description="Low complexity" evidence="1">
    <location>
        <begin position="264"/>
        <end position="277"/>
    </location>
</feature>
<sequence length="354" mass="37563">MSIFQDGEGLASRTRLRLHECFDLLAETVQVLGTSPDPETAQDLATQYASRITSVRQELMEAIDATEEDAELKSRAASQAHLCSDLRYQARCAEERLRLSKRLQKDFPDFAAFVADEDIFIEPVTRANRAAPGSHAGLLEAGYLNGVAHGGSSSSTASAAQGSRLSKSGSAPSLVEAAAVKLENQRLREEIRAMCNTIKYQSSQLSALWAETNKLQARQKGPGGVSKLMAGVAELSRMRLEPGSGPGERPSRVSGMPGMPGMPRARSAGSLRSSADSDTGRCGPGALGQPTQLHVPYPSQPDVSRASNGCGERAREMGRQLAAGQNGTLAGARASCQKIPNFPDDPLQDGDVVA</sequence>
<reference evidence="2 3" key="1">
    <citation type="submission" date="2024-02" db="EMBL/GenBank/DDBJ databases">
        <authorList>
            <person name="Chen Y."/>
            <person name="Shah S."/>
            <person name="Dougan E. K."/>
            <person name="Thang M."/>
            <person name="Chan C."/>
        </authorList>
    </citation>
    <scope>NUCLEOTIDE SEQUENCE [LARGE SCALE GENOMIC DNA]</scope>
</reference>
<evidence type="ECO:0000313" key="3">
    <source>
        <dbReference type="Proteomes" id="UP001642484"/>
    </source>
</evidence>
<proteinExistence type="predicted"/>
<dbReference type="EMBL" id="CAXAMN010021759">
    <property type="protein sequence ID" value="CAK9063110.1"/>
    <property type="molecule type" value="Genomic_DNA"/>
</dbReference>
<name>A0ABP0NL05_9DINO</name>
<accession>A0ABP0NL05</accession>
<evidence type="ECO:0000313" key="2">
    <source>
        <dbReference type="EMBL" id="CAK9063110.1"/>
    </source>
</evidence>